<evidence type="ECO:0000313" key="8">
    <source>
        <dbReference type="EMBL" id="KAG8224147.1"/>
    </source>
</evidence>
<organism evidence="8 9">
    <name type="scientific">Ladona fulva</name>
    <name type="common">Scarce chaser dragonfly</name>
    <name type="synonym">Libellula fulva</name>
    <dbReference type="NCBI Taxonomy" id="123851"/>
    <lineage>
        <taxon>Eukaryota</taxon>
        <taxon>Metazoa</taxon>
        <taxon>Ecdysozoa</taxon>
        <taxon>Arthropoda</taxon>
        <taxon>Hexapoda</taxon>
        <taxon>Insecta</taxon>
        <taxon>Pterygota</taxon>
        <taxon>Palaeoptera</taxon>
        <taxon>Odonata</taxon>
        <taxon>Epiprocta</taxon>
        <taxon>Anisoptera</taxon>
        <taxon>Libelluloidea</taxon>
        <taxon>Libellulidae</taxon>
        <taxon>Ladona</taxon>
    </lineage>
</organism>
<gene>
    <name evidence="8" type="ORF">J437_LFUL005481</name>
</gene>
<dbReference type="EMBL" id="KZ308185">
    <property type="protein sequence ID" value="KAG8224147.1"/>
    <property type="molecule type" value="Genomic_DNA"/>
</dbReference>
<dbReference type="Proteomes" id="UP000792457">
    <property type="component" value="Unassembled WGS sequence"/>
</dbReference>
<keyword evidence="5" id="KW-0687">Ribonucleoprotein</keyword>
<dbReference type="InterPro" id="IPR018305">
    <property type="entry name" value="Ribosomal_m50"/>
</dbReference>
<dbReference type="PANTHER" id="PTHR31542">
    <property type="entry name" value="39A RIBOSOMAL PROTEIN L50, MITOCHONDRIAL"/>
    <property type="match status" value="1"/>
</dbReference>
<keyword evidence="3" id="KW-0689">Ribosomal protein</keyword>
<dbReference type="PANTHER" id="PTHR31542:SF1">
    <property type="entry name" value="LARGE RIBOSOMAL SUBUNIT PROTEIN ML50"/>
    <property type="match status" value="1"/>
</dbReference>
<evidence type="ECO:0000256" key="5">
    <source>
        <dbReference type="ARBA" id="ARBA00023274"/>
    </source>
</evidence>
<comment type="subcellular location">
    <subcellularLocation>
        <location evidence="1">Mitochondrion</location>
    </subcellularLocation>
</comment>
<sequence>MVLSTTVRKGFHLSMATVMAARKQQAACKFISSQTKDLPAISRLKDTEASIASKGFLRAQKAYDPPEDVTSRLNSIIESVFGNSLDFNAKLENPTQKFKFLEACSYEFSHSVPNSLLHTMETLGDVIKFYKSPVSTRTPLDQLKSMDLPPNLHVQYEYHRFHPDDDVMFGGITAFPKSSTLVTGLKYKKKYRDYMAKKSWP</sequence>
<dbReference type="GO" id="GO:0005762">
    <property type="term" value="C:mitochondrial large ribosomal subunit"/>
    <property type="evidence" value="ECO:0007669"/>
    <property type="project" value="TreeGrafter"/>
</dbReference>
<dbReference type="Pfam" id="PF10501">
    <property type="entry name" value="Ribosomal_L50"/>
    <property type="match status" value="1"/>
</dbReference>
<evidence type="ECO:0000256" key="3">
    <source>
        <dbReference type="ARBA" id="ARBA00022980"/>
    </source>
</evidence>
<dbReference type="AlphaFoldDB" id="A0A8K0JWX8"/>
<keyword evidence="4" id="KW-0496">Mitochondrion</keyword>
<comment type="caution">
    <text evidence="8">The sequence shown here is derived from an EMBL/GenBank/DDBJ whole genome shotgun (WGS) entry which is preliminary data.</text>
</comment>
<reference evidence="8" key="1">
    <citation type="submission" date="2013-04" db="EMBL/GenBank/DDBJ databases">
        <authorList>
            <person name="Qu J."/>
            <person name="Murali S.C."/>
            <person name="Bandaranaike D."/>
            <person name="Bellair M."/>
            <person name="Blankenburg K."/>
            <person name="Chao H."/>
            <person name="Dinh H."/>
            <person name="Doddapaneni H."/>
            <person name="Downs B."/>
            <person name="Dugan-Rocha S."/>
            <person name="Elkadiri S."/>
            <person name="Gnanaolivu R.D."/>
            <person name="Hernandez B."/>
            <person name="Javaid M."/>
            <person name="Jayaseelan J.C."/>
            <person name="Lee S."/>
            <person name="Li M."/>
            <person name="Ming W."/>
            <person name="Munidasa M."/>
            <person name="Muniz J."/>
            <person name="Nguyen L."/>
            <person name="Ongeri F."/>
            <person name="Osuji N."/>
            <person name="Pu L.-L."/>
            <person name="Puazo M."/>
            <person name="Qu C."/>
            <person name="Quiroz J."/>
            <person name="Raj R."/>
            <person name="Weissenberger G."/>
            <person name="Xin Y."/>
            <person name="Zou X."/>
            <person name="Han Y."/>
            <person name="Richards S."/>
            <person name="Worley K."/>
            <person name="Muzny D."/>
            <person name="Gibbs R."/>
        </authorList>
    </citation>
    <scope>NUCLEOTIDE SEQUENCE</scope>
    <source>
        <strain evidence="8">Sampled in the wild</strain>
    </source>
</reference>
<protein>
    <recommendedName>
        <fullName evidence="6">Large ribosomal subunit protein mL50</fullName>
    </recommendedName>
    <alternativeName>
        <fullName evidence="7">39S ribosomal protein L50, mitochondrial</fullName>
    </alternativeName>
</protein>
<proteinExistence type="inferred from homology"/>
<evidence type="ECO:0000256" key="7">
    <source>
        <dbReference type="ARBA" id="ARBA00035398"/>
    </source>
</evidence>
<evidence type="ECO:0000256" key="1">
    <source>
        <dbReference type="ARBA" id="ARBA00004173"/>
    </source>
</evidence>
<dbReference type="OrthoDB" id="9939609at2759"/>
<name>A0A8K0JWX8_LADFU</name>
<evidence type="ECO:0000313" key="9">
    <source>
        <dbReference type="Proteomes" id="UP000792457"/>
    </source>
</evidence>
<evidence type="ECO:0000256" key="2">
    <source>
        <dbReference type="ARBA" id="ARBA00008860"/>
    </source>
</evidence>
<keyword evidence="9" id="KW-1185">Reference proteome</keyword>
<reference evidence="8" key="2">
    <citation type="submission" date="2017-10" db="EMBL/GenBank/DDBJ databases">
        <title>Ladona fulva Genome sequencing and assembly.</title>
        <authorList>
            <person name="Murali S."/>
            <person name="Richards S."/>
            <person name="Bandaranaike D."/>
            <person name="Bellair M."/>
            <person name="Blankenburg K."/>
            <person name="Chao H."/>
            <person name="Dinh H."/>
            <person name="Doddapaneni H."/>
            <person name="Dugan-Rocha S."/>
            <person name="Elkadiri S."/>
            <person name="Gnanaolivu R."/>
            <person name="Hernandez B."/>
            <person name="Skinner E."/>
            <person name="Javaid M."/>
            <person name="Lee S."/>
            <person name="Li M."/>
            <person name="Ming W."/>
            <person name="Munidasa M."/>
            <person name="Muniz J."/>
            <person name="Nguyen L."/>
            <person name="Hughes D."/>
            <person name="Osuji N."/>
            <person name="Pu L.-L."/>
            <person name="Puazo M."/>
            <person name="Qu C."/>
            <person name="Quiroz J."/>
            <person name="Raj R."/>
            <person name="Weissenberger G."/>
            <person name="Xin Y."/>
            <person name="Zou X."/>
            <person name="Han Y."/>
            <person name="Worley K."/>
            <person name="Muzny D."/>
            <person name="Gibbs R."/>
        </authorList>
    </citation>
    <scope>NUCLEOTIDE SEQUENCE</scope>
    <source>
        <strain evidence="8">Sampled in the wild</strain>
    </source>
</reference>
<evidence type="ECO:0000256" key="4">
    <source>
        <dbReference type="ARBA" id="ARBA00023128"/>
    </source>
</evidence>
<accession>A0A8K0JWX8</accession>
<evidence type="ECO:0000256" key="6">
    <source>
        <dbReference type="ARBA" id="ARBA00035183"/>
    </source>
</evidence>
<comment type="similarity">
    <text evidence="2">Belongs to the mitochondrion-specific ribosomal protein mL50 family.</text>
</comment>